<organism evidence="2 3">
    <name type="scientific">SAR324 cluster bacterium</name>
    <dbReference type="NCBI Taxonomy" id="2024889"/>
    <lineage>
        <taxon>Bacteria</taxon>
        <taxon>Deltaproteobacteria</taxon>
        <taxon>SAR324 cluster</taxon>
    </lineage>
</organism>
<name>A0A432FZE6_9DELT</name>
<dbReference type="EMBL" id="QNZL01000306">
    <property type="protein sequence ID" value="RTZ76659.1"/>
    <property type="molecule type" value="Genomic_DNA"/>
</dbReference>
<feature type="non-terminal residue" evidence="2">
    <location>
        <position position="82"/>
    </location>
</feature>
<sequence length="82" mass="9003">MPACLRICFVRLFSIVLALVLFVLSAGPGTATAQTHFVPLERGDVSERKEHLTFSPGVELSGDYRLRISKINSTSLPVSRTE</sequence>
<gene>
    <name evidence="2" type="ORF">DSY97_11540</name>
</gene>
<evidence type="ECO:0000313" key="3">
    <source>
        <dbReference type="Proteomes" id="UP000286801"/>
    </source>
</evidence>
<evidence type="ECO:0000256" key="1">
    <source>
        <dbReference type="SAM" id="SignalP"/>
    </source>
</evidence>
<reference evidence="2 3" key="1">
    <citation type="submission" date="2018-06" db="EMBL/GenBank/DDBJ databases">
        <title>Combined omics and stable isotope probing to characterize newly discovered Mariana Back-Arc vent microbial communities.</title>
        <authorList>
            <person name="Trembath-Reichert E."/>
            <person name="Huber J.A."/>
        </authorList>
    </citation>
    <scope>NUCLEOTIDE SEQUENCE [LARGE SCALE GENOMIC DNA]</scope>
    <source>
        <strain evidence="2">MAG 63_1</strain>
    </source>
</reference>
<keyword evidence="1" id="KW-0732">Signal</keyword>
<accession>A0A432FZE6</accession>
<proteinExistence type="predicted"/>
<feature type="chain" id="PRO_5019378938" evidence="1">
    <location>
        <begin position="34"/>
        <end position="82"/>
    </location>
</feature>
<comment type="caution">
    <text evidence="2">The sequence shown here is derived from an EMBL/GenBank/DDBJ whole genome shotgun (WGS) entry which is preliminary data.</text>
</comment>
<evidence type="ECO:0000313" key="2">
    <source>
        <dbReference type="EMBL" id="RTZ76659.1"/>
    </source>
</evidence>
<dbReference type="AlphaFoldDB" id="A0A432FZE6"/>
<dbReference type="Proteomes" id="UP000286801">
    <property type="component" value="Unassembled WGS sequence"/>
</dbReference>
<protein>
    <submittedName>
        <fullName evidence="2">Uncharacterized protein</fullName>
    </submittedName>
</protein>
<feature type="signal peptide" evidence="1">
    <location>
        <begin position="1"/>
        <end position="33"/>
    </location>
</feature>